<dbReference type="Gene3D" id="2.30.30.490">
    <property type="match status" value="1"/>
</dbReference>
<evidence type="ECO:0000313" key="2">
    <source>
        <dbReference type="EMBL" id="KDQ50083.1"/>
    </source>
</evidence>
<gene>
    <name evidence="2" type="ORF">JAAARDRAFT_51467</name>
</gene>
<protein>
    <recommendedName>
        <fullName evidence="4">BAH domain-containing protein</fullName>
    </recommendedName>
</protein>
<keyword evidence="3" id="KW-1185">Reference proteome</keyword>
<reference evidence="3" key="1">
    <citation type="journal article" date="2014" name="Proc. Natl. Acad. Sci. U.S.A.">
        <title>Extensive sampling of basidiomycete genomes demonstrates inadequacy of the white-rot/brown-rot paradigm for wood decay fungi.</title>
        <authorList>
            <person name="Riley R."/>
            <person name="Salamov A.A."/>
            <person name="Brown D.W."/>
            <person name="Nagy L.G."/>
            <person name="Floudas D."/>
            <person name="Held B.W."/>
            <person name="Levasseur A."/>
            <person name="Lombard V."/>
            <person name="Morin E."/>
            <person name="Otillar R."/>
            <person name="Lindquist E.A."/>
            <person name="Sun H."/>
            <person name="LaButti K.M."/>
            <person name="Schmutz J."/>
            <person name="Jabbour D."/>
            <person name="Luo H."/>
            <person name="Baker S.E."/>
            <person name="Pisabarro A.G."/>
            <person name="Walton J.D."/>
            <person name="Blanchette R.A."/>
            <person name="Henrissat B."/>
            <person name="Martin F."/>
            <person name="Cullen D."/>
            <person name="Hibbett D.S."/>
            <person name="Grigoriev I.V."/>
        </authorList>
    </citation>
    <scope>NUCLEOTIDE SEQUENCE [LARGE SCALE GENOMIC DNA]</scope>
    <source>
        <strain evidence="3">MUCL 33604</strain>
    </source>
</reference>
<accession>A0A067P597</accession>
<evidence type="ECO:0008006" key="4">
    <source>
        <dbReference type="Google" id="ProtNLM"/>
    </source>
</evidence>
<dbReference type="HOGENOM" id="CLU_1678170_0_0_1"/>
<keyword evidence="1" id="KW-0732">Signal</keyword>
<feature type="signal peptide" evidence="1">
    <location>
        <begin position="1"/>
        <end position="16"/>
    </location>
</feature>
<organism evidence="2 3">
    <name type="scientific">Jaapia argillacea MUCL 33604</name>
    <dbReference type="NCBI Taxonomy" id="933084"/>
    <lineage>
        <taxon>Eukaryota</taxon>
        <taxon>Fungi</taxon>
        <taxon>Dikarya</taxon>
        <taxon>Basidiomycota</taxon>
        <taxon>Agaricomycotina</taxon>
        <taxon>Agaricomycetes</taxon>
        <taxon>Agaricomycetidae</taxon>
        <taxon>Jaapiales</taxon>
        <taxon>Jaapiaceae</taxon>
        <taxon>Jaapia</taxon>
    </lineage>
</organism>
<dbReference type="InterPro" id="IPR043151">
    <property type="entry name" value="BAH_sf"/>
</dbReference>
<evidence type="ECO:0000313" key="3">
    <source>
        <dbReference type="Proteomes" id="UP000027265"/>
    </source>
</evidence>
<dbReference type="AlphaFoldDB" id="A0A067P597"/>
<dbReference type="InParanoid" id="A0A067P597"/>
<proteinExistence type="predicted"/>
<dbReference type="EMBL" id="KL197767">
    <property type="protein sequence ID" value="KDQ50083.1"/>
    <property type="molecule type" value="Genomic_DNA"/>
</dbReference>
<name>A0A067P597_9AGAM</name>
<dbReference type="Proteomes" id="UP000027265">
    <property type="component" value="Unassembled WGS sequence"/>
</dbReference>
<feature type="chain" id="PRO_5005406847" description="BAH domain-containing protein" evidence="1">
    <location>
        <begin position="17"/>
        <end position="163"/>
    </location>
</feature>
<evidence type="ECO:0000256" key="1">
    <source>
        <dbReference type="SAM" id="SignalP"/>
    </source>
</evidence>
<sequence>MSILALSLTVADRVSAIKPQTYDAWKSKKSCRAGSPDSEGNLYYVGDRVSFFNVMYRVDSWYGEIKKIRVDPDTGDLVLKVQWLLRGKHLVAELGSARKLGRRELVVADFTDFVLAGAIMGRIPFRLSATQPARGFYAKRQLHSGAKSLIPIEGLTGPTKKRK</sequence>